<dbReference type="PATRIC" id="fig|1365251.3.peg.4403"/>
<proteinExistence type="predicted"/>
<dbReference type="RefSeq" id="WP_063363590.1">
    <property type="nucleotide sequence ID" value="NZ_AUXZ01000118.1"/>
</dbReference>
<feature type="chain" id="PRO_5007884154" description="DUF2846 domain-containing protein" evidence="1">
    <location>
        <begin position="23"/>
        <end position="192"/>
    </location>
</feature>
<gene>
    <name evidence="2" type="ORF">N476_24590</name>
</gene>
<evidence type="ECO:0000256" key="1">
    <source>
        <dbReference type="SAM" id="SignalP"/>
    </source>
</evidence>
<dbReference type="AlphaFoldDB" id="A0A167BDI3"/>
<organism evidence="2 3">
    <name type="scientific">Pseudoalteromonas luteoviolacea H33</name>
    <dbReference type="NCBI Taxonomy" id="1365251"/>
    <lineage>
        <taxon>Bacteria</taxon>
        <taxon>Pseudomonadati</taxon>
        <taxon>Pseudomonadota</taxon>
        <taxon>Gammaproteobacteria</taxon>
        <taxon>Alteromonadales</taxon>
        <taxon>Pseudoalteromonadaceae</taxon>
        <taxon>Pseudoalteromonas</taxon>
    </lineage>
</organism>
<evidence type="ECO:0000313" key="2">
    <source>
        <dbReference type="EMBL" id="KZN46416.1"/>
    </source>
</evidence>
<name>A0A167BDI3_9GAMM</name>
<evidence type="ECO:0000313" key="3">
    <source>
        <dbReference type="Proteomes" id="UP000076503"/>
    </source>
</evidence>
<keyword evidence="1" id="KW-0732">Signal</keyword>
<comment type="caution">
    <text evidence="2">The sequence shown here is derived from an EMBL/GenBank/DDBJ whole genome shotgun (WGS) entry which is preliminary data.</text>
</comment>
<dbReference type="OrthoDB" id="6313743at2"/>
<accession>A0A167BDI3</accession>
<feature type="signal peptide" evidence="1">
    <location>
        <begin position="1"/>
        <end position="22"/>
    </location>
</feature>
<sequence>MKRIKCVIALLSIVLISGCASPSIELSNQISSENGIVWGSMAYEGNYADYQVHFKNIKTGKKHFISLSTSVNEAGLFSIELPVGSYMFTGWQVSQQFISVNKMGETDHSFISKSGKSTYLGQIHFSARDITESKQPDIEASLRNRYALDMKHWQASFADLGLPIQGEHYVAAQSTLCQYCNLTVTYTPAQIR</sequence>
<dbReference type="Proteomes" id="UP000076503">
    <property type="component" value="Unassembled WGS sequence"/>
</dbReference>
<protein>
    <recommendedName>
        <fullName evidence="4">DUF2846 domain-containing protein</fullName>
    </recommendedName>
</protein>
<evidence type="ECO:0008006" key="4">
    <source>
        <dbReference type="Google" id="ProtNLM"/>
    </source>
</evidence>
<dbReference type="EMBL" id="AUXZ01000118">
    <property type="protein sequence ID" value="KZN46416.1"/>
    <property type="molecule type" value="Genomic_DNA"/>
</dbReference>
<dbReference type="PROSITE" id="PS51257">
    <property type="entry name" value="PROKAR_LIPOPROTEIN"/>
    <property type="match status" value="1"/>
</dbReference>
<reference evidence="2 3" key="1">
    <citation type="submission" date="2013-07" db="EMBL/GenBank/DDBJ databases">
        <title>Comparative Genomic and Metabolomic Analysis of Twelve Strains of Pseudoalteromonas luteoviolacea.</title>
        <authorList>
            <person name="Vynne N.G."/>
            <person name="Mansson M."/>
            <person name="Gram L."/>
        </authorList>
    </citation>
    <scope>NUCLEOTIDE SEQUENCE [LARGE SCALE GENOMIC DNA]</scope>
    <source>
        <strain evidence="2 3">H33</strain>
    </source>
</reference>